<accession>A0ABT9RZM0</accession>
<dbReference type="InterPro" id="IPR006119">
    <property type="entry name" value="Resolv_N"/>
</dbReference>
<dbReference type="SUPFAM" id="SSF53041">
    <property type="entry name" value="Resolvase-like"/>
    <property type="match status" value="1"/>
</dbReference>
<dbReference type="InterPro" id="IPR036162">
    <property type="entry name" value="Resolvase-like_N_sf"/>
</dbReference>
<dbReference type="Pfam" id="PF00239">
    <property type="entry name" value="Resolvase"/>
    <property type="match status" value="1"/>
</dbReference>
<protein>
    <submittedName>
        <fullName evidence="5">DNA invertase Pin-like site-specific DNA recombinase</fullName>
    </submittedName>
</protein>
<sequence length="187" mass="20999">MDIGYARVSRSDQILDRQLNELQDAGCERIFTEKASGSKDSKRPEFDLCLRMLRPGDRLVVTELSRLGRHTGELANLDEALQERGVGLRILNLDLDTTTPLGKLIFTVIAPVAQMERELLIERTRSGLAAAREQGRVGGRRRAVTDKQIAKAQALYDEHRFTMAEIARLCETSPATLYRYLNIGADQ</sequence>
<dbReference type="PROSITE" id="PS51736">
    <property type="entry name" value="RECOMBINASES_3"/>
    <property type="match status" value="1"/>
</dbReference>
<dbReference type="CDD" id="cd03768">
    <property type="entry name" value="SR_ResInv"/>
    <property type="match status" value="1"/>
</dbReference>
<proteinExistence type="inferred from homology"/>
<dbReference type="PANTHER" id="PTHR30461">
    <property type="entry name" value="DNA-INVERTASE FROM LAMBDOID PROPHAGE"/>
    <property type="match status" value="1"/>
</dbReference>
<evidence type="ECO:0000256" key="2">
    <source>
        <dbReference type="ARBA" id="ARBA00023125"/>
    </source>
</evidence>
<evidence type="ECO:0000259" key="4">
    <source>
        <dbReference type="PROSITE" id="PS51736"/>
    </source>
</evidence>
<organism evidence="5 6">
    <name type="scientific">Pseudarthrobacter enclensis</name>
    <dbReference type="NCBI Taxonomy" id="993070"/>
    <lineage>
        <taxon>Bacteria</taxon>
        <taxon>Bacillati</taxon>
        <taxon>Actinomycetota</taxon>
        <taxon>Actinomycetes</taxon>
        <taxon>Micrococcales</taxon>
        <taxon>Micrococcaceae</taxon>
        <taxon>Pseudarthrobacter</taxon>
    </lineage>
</organism>
<reference evidence="5 6" key="1">
    <citation type="submission" date="2023-07" db="EMBL/GenBank/DDBJ databases">
        <title>Sorghum-associated microbial communities from plants grown in Nebraska, USA.</title>
        <authorList>
            <person name="Schachtman D."/>
        </authorList>
    </citation>
    <scope>NUCLEOTIDE SEQUENCE [LARGE SCALE GENOMIC DNA]</scope>
    <source>
        <strain evidence="5 6">CC222</strain>
    </source>
</reference>
<dbReference type="SMART" id="SM00857">
    <property type="entry name" value="Resolvase"/>
    <property type="match status" value="1"/>
</dbReference>
<name>A0ABT9RZM0_9MICC</name>
<keyword evidence="6" id="KW-1185">Reference proteome</keyword>
<dbReference type="PANTHER" id="PTHR30461:SF2">
    <property type="entry name" value="SERINE RECOMBINASE PINE-RELATED"/>
    <property type="match status" value="1"/>
</dbReference>
<dbReference type="RefSeq" id="WP_307312108.1">
    <property type="nucleotide sequence ID" value="NZ_JAUSRE010000033.1"/>
</dbReference>
<dbReference type="SUPFAM" id="SSF46689">
    <property type="entry name" value="Homeodomain-like"/>
    <property type="match status" value="1"/>
</dbReference>
<comment type="caution">
    <text evidence="5">The sequence shown here is derived from an EMBL/GenBank/DDBJ whole genome shotgun (WGS) entry which is preliminary data.</text>
</comment>
<dbReference type="EMBL" id="JAUSRE010000033">
    <property type="protein sequence ID" value="MDP9890659.1"/>
    <property type="molecule type" value="Genomic_DNA"/>
</dbReference>
<evidence type="ECO:0000313" key="6">
    <source>
        <dbReference type="Proteomes" id="UP001226577"/>
    </source>
</evidence>
<evidence type="ECO:0000256" key="3">
    <source>
        <dbReference type="ARBA" id="ARBA00023172"/>
    </source>
</evidence>
<gene>
    <name evidence="5" type="ORF">J2X98_004273</name>
</gene>
<evidence type="ECO:0000313" key="5">
    <source>
        <dbReference type="EMBL" id="MDP9890659.1"/>
    </source>
</evidence>
<dbReference type="Proteomes" id="UP001226577">
    <property type="component" value="Unassembled WGS sequence"/>
</dbReference>
<keyword evidence="3" id="KW-0233">DNA recombination</keyword>
<feature type="domain" description="Resolvase/invertase-type recombinase catalytic" evidence="4">
    <location>
        <begin position="1"/>
        <end position="135"/>
    </location>
</feature>
<dbReference type="InterPro" id="IPR006120">
    <property type="entry name" value="Resolvase_HTH_dom"/>
</dbReference>
<dbReference type="Gene3D" id="3.40.50.1390">
    <property type="entry name" value="Resolvase, N-terminal catalytic domain"/>
    <property type="match status" value="1"/>
</dbReference>
<dbReference type="InterPro" id="IPR009057">
    <property type="entry name" value="Homeodomain-like_sf"/>
</dbReference>
<evidence type="ECO:0000256" key="1">
    <source>
        <dbReference type="ARBA" id="ARBA00009913"/>
    </source>
</evidence>
<comment type="similarity">
    <text evidence="1">Belongs to the site-specific recombinase resolvase family.</text>
</comment>
<dbReference type="Pfam" id="PF02796">
    <property type="entry name" value="HTH_7"/>
    <property type="match status" value="1"/>
</dbReference>
<keyword evidence="2" id="KW-0238">DNA-binding</keyword>
<dbReference type="InterPro" id="IPR050639">
    <property type="entry name" value="SSR_resolvase"/>
</dbReference>
<dbReference type="Gene3D" id="1.10.10.60">
    <property type="entry name" value="Homeodomain-like"/>
    <property type="match status" value="1"/>
</dbReference>